<keyword evidence="8" id="KW-0479">Metal-binding</keyword>
<keyword evidence="4" id="KW-0004">4Fe-4S</keyword>
<dbReference type="GO" id="GO:0034628">
    <property type="term" value="P:'de novo' NAD+ biosynthetic process from L-aspartate"/>
    <property type="evidence" value="ECO:0007669"/>
    <property type="project" value="TreeGrafter"/>
</dbReference>
<evidence type="ECO:0000313" key="11">
    <source>
        <dbReference type="EMBL" id="GAG00765.1"/>
    </source>
</evidence>
<comment type="cofactor">
    <cofactor evidence="1">
        <name>[4Fe-4S] cluster</name>
        <dbReference type="ChEBI" id="CHEBI:49883"/>
    </cofactor>
</comment>
<dbReference type="GO" id="GO:0005829">
    <property type="term" value="C:cytosol"/>
    <property type="evidence" value="ECO:0007669"/>
    <property type="project" value="TreeGrafter"/>
</dbReference>
<sequence length="232" mass="25548">MSIEDKIRELKAERNAVILVHNYQPGEVQDIGDFVGDSLELSRRAAKTDAEVILFCGVHFMAETAKILSPDKTVIMPDPNAGCPMANMVTVRELREMKRKHPDAVVVTYVNSSAAVKAESDVCCTSANAVKVVASVPKEKEVLFVPDRNLGHYVSRQLGRELILWNGYCPTHQRMLPQHVAAMKQRHPDALVTVHPECVAETIDLADHVGSTSGILEFCAQSDAKEFIIGTE</sequence>
<keyword evidence="9" id="KW-0408">Iron</keyword>
<dbReference type="UniPathway" id="UPA00253">
    <property type="reaction ID" value="UER00327"/>
</dbReference>
<evidence type="ECO:0000256" key="9">
    <source>
        <dbReference type="ARBA" id="ARBA00023004"/>
    </source>
</evidence>
<dbReference type="GO" id="GO:0051539">
    <property type="term" value="F:4 iron, 4 sulfur cluster binding"/>
    <property type="evidence" value="ECO:0007669"/>
    <property type="project" value="UniProtKB-KW"/>
</dbReference>
<evidence type="ECO:0000256" key="2">
    <source>
        <dbReference type="ARBA" id="ARBA00005065"/>
    </source>
</evidence>
<evidence type="ECO:0000256" key="7">
    <source>
        <dbReference type="ARBA" id="ARBA00022679"/>
    </source>
</evidence>
<evidence type="ECO:0000256" key="5">
    <source>
        <dbReference type="ARBA" id="ARBA00022490"/>
    </source>
</evidence>
<dbReference type="InterPro" id="IPR003473">
    <property type="entry name" value="NadA"/>
</dbReference>
<evidence type="ECO:0000256" key="6">
    <source>
        <dbReference type="ARBA" id="ARBA00022642"/>
    </source>
</evidence>
<comment type="caution">
    <text evidence="11">The sequence shown here is derived from an EMBL/GenBank/DDBJ whole genome shotgun (WGS) entry which is preliminary data.</text>
</comment>
<keyword evidence="6" id="KW-0662">Pyridine nucleotide biosynthesis</keyword>
<comment type="pathway">
    <text evidence="2">Cofactor biosynthesis; NAD(+) biosynthesis; quinolinate from iminoaspartate: step 1/1.</text>
</comment>
<protein>
    <recommendedName>
        <fullName evidence="3">quinolinate synthase</fullName>
        <ecNumber evidence="3">2.5.1.72</ecNumber>
    </recommendedName>
</protein>
<accession>X0U5B2</accession>
<evidence type="ECO:0000256" key="10">
    <source>
        <dbReference type="ARBA" id="ARBA00023014"/>
    </source>
</evidence>
<name>X0U5B2_9ZZZZ</name>
<dbReference type="GO" id="GO:0008987">
    <property type="term" value="F:quinolinate synthetase A activity"/>
    <property type="evidence" value="ECO:0007669"/>
    <property type="project" value="InterPro"/>
</dbReference>
<proteinExistence type="predicted"/>
<organism evidence="11">
    <name type="scientific">marine sediment metagenome</name>
    <dbReference type="NCBI Taxonomy" id="412755"/>
    <lineage>
        <taxon>unclassified sequences</taxon>
        <taxon>metagenomes</taxon>
        <taxon>ecological metagenomes</taxon>
    </lineage>
</organism>
<dbReference type="FunFam" id="3.40.50.10800:FF:000003">
    <property type="entry name" value="Quinolinate synthase A"/>
    <property type="match status" value="1"/>
</dbReference>
<dbReference type="SUPFAM" id="SSF142754">
    <property type="entry name" value="NadA-like"/>
    <property type="match status" value="1"/>
</dbReference>
<dbReference type="InterPro" id="IPR036094">
    <property type="entry name" value="NadA_sf"/>
</dbReference>
<dbReference type="PANTHER" id="PTHR30573">
    <property type="entry name" value="QUINOLINATE SYNTHETASE A"/>
    <property type="match status" value="1"/>
</dbReference>
<keyword evidence="7" id="KW-0808">Transferase</keyword>
<dbReference type="AlphaFoldDB" id="X0U5B2"/>
<dbReference type="NCBIfam" id="NF006878">
    <property type="entry name" value="PRK09375.1-2"/>
    <property type="match status" value="1"/>
</dbReference>
<gene>
    <name evidence="11" type="ORF">S01H1_37850</name>
</gene>
<dbReference type="PANTHER" id="PTHR30573:SF0">
    <property type="entry name" value="QUINOLINATE SYNTHASE, CHLOROPLASTIC"/>
    <property type="match status" value="1"/>
</dbReference>
<feature type="non-terminal residue" evidence="11">
    <location>
        <position position="232"/>
    </location>
</feature>
<dbReference type="EMBL" id="BARS01023786">
    <property type="protein sequence ID" value="GAG00765.1"/>
    <property type="molecule type" value="Genomic_DNA"/>
</dbReference>
<dbReference type="GO" id="GO:0046872">
    <property type="term" value="F:metal ion binding"/>
    <property type="evidence" value="ECO:0007669"/>
    <property type="project" value="UniProtKB-KW"/>
</dbReference>
<reference evidence="11" key="1">
    <citation type="journal article" date="2014" name="Front. Microbiol.">
        <title>High frequency of phylogenetically diverse reductive dehalogenase-homologous genes in deep subseafloor sedimentary metagenomes.</title>
        <authorList>
            <person name="Kawai M."/>
            <person name="Futagami T."/>
            <person name="Toyoda A."/>
            <person name="Takaki Y."/>
            <person name="Nishi S."/>
            <person name="Hori S."/>
            <person name="Arai W."/>
            <person name="Tsubouchi T."/>
            <person name="Morono Y."/>
            <person name="Uchiyama I."/>
            <person name="Ito T."/>
            <person name="Fujiyama A."/>
            <person name="Inagaki F."/>
            <person name="Takami H."/>
        </authorList>
    </citation>
    <scope>NUCLEOTIDE SEQUENCE</scope>
    <source>
        <strain evidence="11">Expedition CK06-06</strain>
    </source>
</reference>
<keyword evidence="5" id="KW-0963">Cytoplasm</keyword>
<evidence type="ECO:0000256" key="3">
    <source>
        <dbReference type="ARBA" id="ARBA00012669"/>
    </source>
</evidence>
<dbReference type="Pfam" id="PF02445">
    <property type="entry name" value="NadA"/>
    <property type="match status" value="1"/>
</dbReference>
<keyword evidence="10" id="KW-0411">Iron-sulfur</keyword>
<dbReference type="EC" id="2.5.1.72" evidence="3"/>
<dbReference type="NCBIfam" id="TIGR00550">
    <property type="entry name" value="nadA"/>
    <property type="match status" value="1"/>
</dbReference>
<evidence type="ECO:0000256" key="1">
    <source>
        <dbReference type="ARBA" id="ARBA00001966"/>
    </source>
</evidence>
<evidence type="ECO:0000256" key="8">
    <source>
        <dbReference type="ARBA" id="ARBA00022723"/>
    </source>
</evidence>
<evidence type="ECO:0000256" key="4">
    <source>
        <dbReference type="ARBA" id="ARBA00022485"/>
    </source>
</evidence>
<dbReference type="Gene3D" id="3.40.50.10800">
    <property type="entry name" value="NadA-like"/>
    <property type="match status" value="3"/>
</dbReference>